<evidence type="ECO:0000256" key="1">
    <source>
        <dbReference type="ARBA" id="ARBA00004651"/>
    </source>
</evidence>
<reference evidence="9 10" key="1">
    <citation type="submission" date="2023-07" db="EMBL/GenBank/DDBJ databases">
        <title>Sequencing the genomes of 1000 actinobacteria strains.</title>
        <authorList>
            <person name="Klenk H.-P."/>
        </authorList>
    </citation>
    <scope>NUCLEOTIDE SEQUENCE [LARGE SCALE GENOMIC DNA]</scope>
    <source>
        <strain evidence="9 10">DSM 20167</strain>
    </source>
</reference>
<dbReference type="RefSeq" id="WP_302263098.1">
    <property type="nucleotide sequence ID" value="NZ_BAAAWO010000001.1"/>
</dbReference>
<evidence type="ECO:0000256" key="5">
    <source>
        <dbReference type="ARBA" id="ARBA00022989"/>
    </source>
</evidence>
<organism evidence="9 10">
    <name type="scientific">Paeniglutamicibacter sulfureus</name>
    <dbReference type="NCBI Taxonomy" id="43666"/>
    <lineage>
        <taxon>Bacteria</taxon>
        <taxon>Bacillati</taxon>
        <taxon>Actinomycetota</taxon>
        <taxon>Actinomycetes</taxon>
        <taxon>Micrococcales</taxon>
        <taxon>Micrococcaceae</taxon>
        <taxon>Paeniglutamicibacter</taxon>
    </lineage>
</organism>
<name>A0ABU2BHE3_9MICC</name>
<keyword evidence="10" id="KW-1185">Reference proteome</keyword>
<proteinExistence type="inferred from homology"/>
<feature type="transmembrane region" description="Helical" evidence="8">
    <location>
        <begin position="344"/>
        <end position="366"/>
    </location>
</feature>
<feature type="transmembrane region" description="Helical" evidence="8">
    <location>
        <begin position="282"/>
        <end position="303"/>
    </location>
</feature>
<accession>A0ABU2BHE3</accession>
<sequence length="368" mass="37892">MVHQTHEPAVRPPTGGGAPTPVAPVRPTRRARARAWVTGHWAGLAVCAVVVPLSFLVHLLVPSIPVMTTAVVLGILSANLPGTGRLVEGPWQRGLGFAGKKLMRAGIVLLGLKLSIVDVLELGWATFGVVVLVVLLAFGGTYLLGKAFRLPGDQPLLIATGFSICGASAIGAMSAVRRSKDEDTVIPVALVTLCGTLAIAVLPLLMRPLGLGPEAFGQWVGASVHDVGQVVATAQTAGASALAIAIVIKLTRVLTLAPMVAAAGIISRRNGRAGDGEKGLKLPPIVPGFIIGFVVLVAVRSIFNVPTEVLEAVTIVQDVVLAAALFGLGSAVRIRQLFASKGASILMAMCSWALIAGLGYAGVLLLQM</sequence>
<evidence type="ECO:0000313" key="10">
    <source>
        <dbReference type="Proteomes" id="UP001183817"/>
    </source>
</evidence>
<comment type="similarity">
    <text evidence="2">Belongs to the UPF0324 family.</text>
</comment>
<evidence type="ECO:0000313" key="9">
    <source>
        <dbReference type="EMBL" id="MDR7358072.1"/>
    </source>
</evidence>
<protein>
    <submittedName>
        <fullName evidence="9">Integral membrane protein (TIGR00698 family)</fullName>
    </submittedName>
</protein>
<feature type="transmembrane region" description="Helical" evidence="8">
    <location>
        <begin position="309"/>
        <end position="332"/>
    </location>
</feature>
<evidence type="ECO:0000256" key="7">
    <source>
        <dbReference type="SAM" id="MobiDB-lite"/>
    </source>
</evidence>
<gene>
    <name evidence="9" type="ORF">J2S64_001763</name>
</gene>
<evidence type="ECO:0000256" key="8">
    <source>
        <dbReference type="SAM" id="Phobius"/>
    </source>
</evidence>
<comment type="subcellular location">
    <subcellularLocation>
        <location evidence="1">Cell membrane</location>
        <topology evidence="1">Multi-pass membrane protein</topology>
    </subcellularLocation>
</comment>
<feature type="transmembrane region" description="Helical" evidence="8">
    <location>
        <begin position="188"/>
        <end position="206"/>
    </location>
</feature>
<feature type="transmembrane region" description="Helical" evidence="8">
    <location>
        <begin position="156"/>
        <end position="176"/>
    </location>
</feature>
<evidence type="ECO:0000256" key="4">
    <source>
        <dbReference type="ARBA" id="ARBA00022692"/>
    </source>
</evidence>
<comment type="caution">
    <text evidence="9">The sequence shown here is derived from an EMBL/GenBank/DDBJ whole genome shotgun (WGS) entry which is preliminary data.</text>
</comment>
<feature type="transmembrane region" description="Helical" evidence="8">
    <location>
        <begin position="35"/>
        <end position="57"/>
    </location>
</feature>
<dbReference type="InterPro" id="IPR018383">
    <property type="entry name" value="UPF0324_pro"/>
</dbReference>
<evidence type="ECO:0000256" key="2">
    <source>
        <dbReference type="ARBA" id="ARBA00007977"/>
    </source>
</evidence>
<keyword evidence="5 8" id="KW-1133">Transmembrane helix</keyword>
<dbReference type="PANTHER" id="PTHR30106:SF2">
    <property type="entry name" value="UPF0324 INNER MEMBRANE PROTEIN YEIH"/>
    <property type="match status" value="1"/>
</dbReference>
<evidence type="ECO:0000256" key="3">
    <source>
        <dbReference type="ARBA" id="ARBA00022475"/>
    </source>
</evidence>
<keyword evidence="6 8" id="KW-0472">Membrane</keyword>
<dbReference type="EMBL" id="JAVDYI010000001">
    <property type="protein sequence ID" value="MDR7358072.1"/>
    <property type="molecule type" value="Genomic_DNA"/>
</dbReference>
<dbReference type="Pfam" id="PF03601">
    <property type="entry name" value="Cons_hypoth698"/>
    <property type="match status" value="1"/>
</dbReference>
<feature type="transmembrane region" description="Helical" evidence="8">
    <location>
        <begin position="63"/>
        <end position="81"/>
    </location>
</feature>
<feature type="region of interest" description="Disordered" evidence="7">
    <location>
        <begin position="1"/>
        <end position="25"/>
    </location>
</feature>
<keyword evidence="3" id="KW-1003">Cell membrane</keyword>
<dbReference type="Proteomes" id="UP001183817">
    <property type="component" value="Unassembled WGS sequence"/>
</dbReference>
<dbReference type="PANTHER" id="PTHR30106">
    <property type="entry name" value="INNER MEMBRANE PROTEIN YEIH-RELATED"/>
    <property type="match status" value="1"/>
</dbReference>
<evidence type="ECO:0000256" key="6">
    <source>
        <dbReference type="ARBA" id="ARBA00023136"/>
    </source>
</evidence>
<keyword evidence="4 8" id="KW-0812">Transmembrane</keyword>
<feature type="transmembrane region" description="Helical" evidence="8">
    <location>
        <begin position="126"/>
        <end position="144"/>
    </location>
</feature>